<accession>A0A8H3AK85</accession>
<sequence length="85" mass="10078">MPSSFHNANTSVRMLQMRGENILRAAMPVCRLAGRTQREFPSTVMHWFLLDFRSLWFFACGSLAQLTNASIFLYYYVVYHRPRWL</sequence>
<proteinExistence type="predicted"/>
<evidence type="ECO:0000313" key="2">
    <source>
        <dbReference type="EMBL" id="CAE6430087.1"/>
    </source>
</evidence>
<comment type="caution">
    <text evidence="2">The sequence shown here is derived from an EMBL/GenBank/DDBJ whole genome shotgun (WGS) entry which is preliminary data.</text>
</comment>
<protein>
    <submittedName>
        <fullName evidence="2">Uncharacterized protein</fullName>
    </submittedName>
</protein>
<reference evidence="2" key="1">
    <citation type="submission" date="2021-01" db="EMBL/GenBank/DDBJ databases">
        <authorList>
            <person name="Kaushik A."/>
        </authorList>
    </citation>
    <scope>NUCLEOTIDE SEQUENCE</scope>
    <source>
        <strain evidence="2">AG4-RS23</strain>
    </source>
</reference>
<evidence type="ECO:0000256" key="1">
    <source>
        <dbReference type="SAM" id="Phobius"/>
    </source>
</evidence>
<dbReference type="EMBL" id="CAJMWY010000369">
    <property type="protein sequence ID" value="CAE6430087.1"/>
    <property type="molecule type" value="Genomic_DNA"/>
</dbReference>
<keyword evidence="1" id="KW-0812">Transmembrane</keyword>
<evidence type="ECO:0000313" key="3">
    <source>
        <dbReference type="Proteomes" id="UP000663861"/>
    </source>
</evidence>
<keyword evidence="1" id="KW-1133">Transmembrane helix</keyword>
<feature type="transmembrane region" description="Helical" evidence="1">
    <location>
        <begin position="55"/>
        <end position="77"/>
    </location>
</feature>
<organism evidence="2 3">
    <name type="scientific">Rhizoctonia solani</name>
    <dbReference type="NCBI Taxonomy" id="456999"/>
    <lineage>
        <taxon>Eukaryota</taxon>
        <taxon>Fungi</taxon>
        <taxon>Dikarya</taxon>
        <taxon>Basidiomycota</taxon>
        <taxon>Agaricomycotina</taxon>
        <taxon>Agaricomycetes</taxon>
        <taxon>Cantharellales</taxon>
        <taxon>Ceratobasidiaceae</taxon>
        <taxon>Rhizoctonia</taxon>
    </lineage>
</organism>
<dbReference type="AlphaFoldDB" id="A0A8H3AK85"/>
<keyword evidence="1" id="KW-0472">Membrane</keyword>
<name>A0A8H3AK85_9AGAM</name>
<dbReference type="Proteomes" id="UP000663861">
    <property type="component" value="Unassembled WGS sequence"/>
</dbReference>
<gene>
    <name evidence="2" type="ORF">RDB_LOCUS24709</name>
</gene>